<comment type="caution">
    <text evidence="2">The sequence shown here is derived from an EMBL/GenBank/DDBJ whole genome shotgun (WGS) entry which is preliminary data.</text>
</comment>
<evidence type="ECO:0000313" key="3">
    <source>
        <dbReference type="Proteomes" id="UP000315295"/>
    </source>
</evidence>
<gene>
    <name evidence="2" type="ORF">C1H46_012819</name>
</gene>
<evidence type="ECO:0000256" key="1">
    <source>
        <dbReference type="SAM" id="MobiDB-lite"/>
    </source>
</evidence>
<feature type="region of interest" description="Disordered" evidence="1">
    <location>
        <begin position="1"/>
        <end position="61"/>
    </location>
</feature>
<keyword evidence="3" id="KW-1185">Reference proteome</keyword>
<proteinExistence type="predicted"/>
<evidence type="ECO:0000313" key="2">
    <source>
        <dbReference type="EMBL" id="TQE01589.1"/>
    </source>
</evidence>
<feature type="compositionally biased region" description="Basic and acidic residues" evidence="1">
    <location>
        <begin position="1"/>
        <end position="32"/>
    </location>
</feature>
<dbReference type="Proteomes" id="UP000315295">
    <property type="component" value="Unassembled WGS sequence"/>
</dbReference>
<name>A0A540MS20_MALBA</name>
<dbReference type="AlphaFoldDB" id="A0A540MS20"/>
<sequence>MKVNKWEEREDKKRRGQDARRAVLEGGQEKSEAAFGQRNKIKKRGRRAAFGSFEHRERRAD</sequence>
<protein>
    <submittedName>
        <fullName evidence="2">Uncharacterized protein</fullName>
    </submittedName>
</protein>
<dbReference type="EMBL" id="VIEB01000192">
    <property type="protein sequence ID" value="TQE01589.1"/>
    <property type="molecule type" value="Genomic_DNA"/>
</dbReference>
<accession>A0A540MS20</accession>
<reference evidence="2 3" key="1">
    <citation type="journal article" date="2019" name="G3 (Bethesda)">
        <title>Sequencing of a Wild Apple (Malus baccata) Genome Unravels the Differences Between Cultivated and Wild Apple Species Regarding Disease Resistance and Cold Tolerance.</title>
        <authorList>
            <person name="Chen X."/>
        </authorList>
    </citation>
    <scope>NUCLEOTIDE SEQUENCE [LARGE SCALE GENOMIC DNA]</scope>
    <source>
        <strain evidence="3">cv. Shandingzi</strain>
        <tissue evidence="2">Leaves</tissue>
    </source>
</reference>
<organism evidence="2 3">
    <name type="scientific">Malus baccata</name>
    <name type="common">Siberian crab apple</name>
    <name type="synonym">Pyrus baccata</name>
    <dbReference type="NCBI Taxonomy" id="106549"/>
    <lineage>
        <taxon>Eukaryota</taxon>
        <taxon>Viridiplantae</taxon>
        <taxon>Streptophyta</taxon>
        <taxon>Embryophyta</taxon>
        <taxon>Tracheophyta</taxon>
        <taxon>Spermatophyta</taxon>
        <taxon>Magnoliopsida</taxon>
        <taxon>eudicotyledons</taxon>
        <taxon>Gunneridae</taxon>
        <taxon>Pentapetalae</taxon>
        <taxon>rosids</taxon>
        <taxon>fabids</taxon>
        <taxon>Rosales</taxon>
        <taxon>Rosaceae</taxon>
        <taxon>Amygdaloideae</taxon>
        <taxon>Maleae</taxon>
        <taxon>Malus</taxon>
    </lineage>
</organism>